<dbReference type="GO" id="GO:0005524">
    <property type="term" value="F:ATP binding"/>
    <property type="evidence" value="ECO:0007669"/>
    <property type="project" value="InterPro"/>
</dbReference>
<dbReference type="InterPro" id="IPR011009">
    <property type="entry name" value="Kinase-like_dom_sf"/>
</dbReference>
<dbReference type="PANTHER" id="PTHR45707">
    <property type="entry name" value="C2 CALCIUM/LIPID-BINDING PLANT PHOSPHORIBOSYLTRANSFERASE FAMILY PROTEIN"/>
    <property type="match status" value="1"/>
</dbReference>
<organism evidence="2">
    <name type="scientific">Triticum aestivum</name>
    <name type="common">Wheat</name>
    <dbReference type="NCBI Taxonomy" id="4565"/>
    <lineage>
        <taxon>Eukaryota</taxon>
        <taxon>Viridiplantae</taxon>
        <taxon>Streptophyta</taxon>
        <taxon>Embryophyta</taxon>
        <taxon>Tracheophyta</taxon>
        <taxon>Spermatophyta</taxon>
        <taxon>Magnoliopsida</taxon>
        <taxon>Liliopsida</taxon>
        <taxon>Poales</taxon>
        <taxon>Poaceae</taxon>
        <taxon>BOP clade</taxon>
        <taxon>Pooideae</taxon>
        <taxon>Triticodae</taxon>
        <taxon>Triticeae</taxon>
        <taxon>Triticinae</taxon>
        <taxon>Triticum</taxon>
    </lineage>
</organism>
<evidence type="ECO:0000313" key="2">
    <source>
        <dbReference type="EnsemblPlants" id="TraesCSU02G172400.1"/>
    </source>
</evidence>
<dbReference type="PANTHER" id="PTHR45707:SF81">
    <property type="entry name" value="PROTEIN KINASE DOMAIN-CONTAINING PROTEIN"/>
    <property type="match status" value="1"/>
</dbReference>
<dbReference type="SUPFAM" id="SSF56112">
    <property type="entry name" value="Protein kinase-like (PK-like)"/>
    <property type="match status" value="1"/>
</dbReference>
<dbReference type="Gene3D" id="1.10.510.10">
    <property type="entry name" value="Transferase(Phosphotransferase) domain 1"/>
    <property type="match status" value="1"/>
</dbReference>
<protein>
    <recommendedName>
        <fullName evidence="1">Protein kinase domain-containing protein</fullName>
    </recommendedName>
</protein>
<evidence type="ECO:0000259" key="1">
    <source>
        <dbReference type="PROSITE" id="PS50011"/>
    </source>
</evidence>
<keyword evidence="3" id="KW-1185">Reference proteome</keyword>
<evidence type="ECO:0000313" key="3">
    <source>
        <dbReference type="Proteomes" id="UP000019116"/>
    </source>
</evidence>
<sequence>MRYEIIKAICSGLCFLQEEYRILHLDLKPENILMDFMMMPKIADFGLSSLFGVQQMRIFTDNPAGNSI</sequence>
<dbReference type="InterPro" id="IPR000719">
    <property type="entry name" value="Prot_kinase_dom"/>
</dbReference>
<dbReference type="EnsemblPlants" id="TraesCSU02G172400.1">
    <property type="protein sequence ID" value="TraesCSU02G172400.1"/>
    <property type="gene ID" value="TraesCSU02G172400"/>
</dbReference>
<proteinExistence type="predicted"/>
<dbReference type="InterPro" id="IPR008271">
    <property type="entry name" value="Ser/Thr_kinase_AS"/>
</dbReference>
<dbReference type="SMR" id="A0A3B6U7H9"/>
<reference evidence="2" key="2">
    <citation type="submission" date="2018-10" db="UniProtKB">
        <authorList>
            <consortium name="EnsemblPlants"/>
        </authorList>
    </citation>
    <scope>IDENTIFICATION</scope>
</reference>
<accession>A0A3B6U7H9</accession>
<dbReference type="PROSITE" id="PS00108">
    <property type="entry name" value="PROTEIN_KINASE_ST"/>
    <property type="match status" value="1"/>
</dbReference>
<dbReference type="PROSITE" id="PS50011">
    <property type="entry name" value="PROTEIN_KINASE_DOM"/>
    <property type="match status" value="1"/>
</dbReference>
<dbReference type="STRING" id="4565.A0A3B6U7H9"/>
<dbReference type="Pfam" id="PF00069">
    <property type="entry name" value="Pkinase"/>
    <property type="match status" value="1"/>
</dbReference>
<dbReference type="Proteomes" id="UP000019116">
    <property type="component" value="Chromosome Un"/>
</dbReference>
<feature type="domain" description="Protein kinase" evidence="1">
    <location>
        <begin position="1"/>
        <end position="68"/>
    </location>
</feature>
<name>A0A3B6U7H9_WHEAT</name>
<reference evidence="2" key="1">
    <citation type="submission" date="2018-08" db="EMBL/GenBank/DDBJ databases">
        <authorList>
            <person name="Rossello M."/>
        </authorList>
    </citation>
    <scope>NUCLEOTIDE SEQUENCE [LARGE SCALE GENOMIC DNA]</scope>
    <source>
        <strain evidence="2">cv. Chinese Spring</strain>
    </source>
</reference>
<dbReference type="AlphaFoldDB" id="A0A3B6U7H9"/>
<dbReference type="GO" id="GO:0004672">
    <property type="term" value="F:protein kinase activity"/>
    <property type="evidence" value="ECO:0007669"/>
    <property type="project" value="InterPro"/>
</dbReference>
<dbReference type="Gramene" id="TraesCSU03G0224200.1">
    <property type="protein sequence ID" value="TraesCSU03G0224200.1.CDS"/>
    <property type="gene ID" value="TraesCSU03G0224200"/>
</dbReference>
<dbReference type="Gramene" id="TraesCSU02G172400.1">
    <property type="protein sequence ID" value="TraesCSU02G172400.1"/>
    <property type="gene ID" value="TraesCSU02G172400"/>
</dbReference>